<gene>
    <name evidence="1" type="ORF">DMN91_004235</name>
</gene>
<organism evidence="1 2">
    <name type="scientific">Ooceraea biroi</name>
    <name type="common">Clonal raider ant</name>
    <name type="synonym">Cerapachys biroi</name>
    <dbReference type="NCBI Taxonomy" id="2015173"/>
    <lineage>
        <taxon>Eukaryota</taxon>
        <taxon>Metazoa</taxon>
        <taxon>Ecdysozoa</taxon>
        <taxon>Arthropoda</taxon>
        <taxon>Hexapoda</taxon>
        <taxon>Insecta</taxon>
        <taxon>Pterygota</taxon>
        <taxon>Neoptera</taxon>
        <taxon>Endopterygota</taxon>
        <taxon>Hymenoptera</taxon>
        <taxon>Apocrita</taxon>
        <taxon>Aculeata</taxon>
        <taxon>Formicoidea</taxon>
        <taxon>Formicidae</taxon>
        <taxon>Dorylinae</taxon>
        <taxon>Ooceraea</taxon>
    </lineage>
</organism>
<comment type="caution">
    <text evidence="1">The sequence shown here is derived from an EMBL/GenBank/DDBJ whole genome shotgun (WGS) entry which is preliminary data.</text>
</comment>
<dbReference type="EMBL" id="QOIP01000004">
    <property type="protein sequence ID" value="RLU24026.1"/>
    <property type="molecule type" value="Genomic_DNA"/>
</dbReference>
<sequence>MIVFICQSVHLKMKHDTDEDETKSTHEYTTNRSKSKIVNSTLNLTSSCSSKVDVCDDRSMYVETSDNPNLKRNMCPYCKTFQTQFARHLEAVHKTEEDVKKFRFLPKGNPERKKIISILRRTGNFTYNTDSNLNKGDLIVCRRPGKSFGRHATDFIPCAKCKGFFSKNNIRHHFALCAQKMEYPQRNVKILGRTVACRIHRSANTPLRRLVFPVMREDNITQIIRYDELLIAYGNKMCEKYRLQHQHDMIRAQLRLLGRFLIAMRNIDNDIVDFTSIYDPTKYEQYIKAVNELAQFDETTWTYKIPSIASSLGTLVKQVRQILSMCIKRQEFSRQTVVENFLKLLEEDYSVSVNKIVLETRGHRKRQKHNILPSIDDIKILNAYLKTERTKA</sequence>
<dbReference type="Proteomes" id="UP000279307">
    <property type="component" value="Chromosome 4"/>
</dbReference>
<reference evidence="1 2" key="1">
    <citation type="journal article" date="2018" name="Genome Res.">
        <title>The genomic architecture and molecular evolution of ant odorant receptors.</title>
        <authorList>
            <person name="McKenzie S.K."/>
            <person name="Kronauer D.J.C."/>
        </authorList>
    </citation>
    <scope>NUCLEOTIDE SEQUENCE [LARGE SCALE GENOMIC DNA]</scope>
    <source>
        <strain evidence="1">Clonal line C1</strain>
    </source>
</reference>
<protein>
    <submittedName>
        <fullName evidence="1">Uncharacterized protein</fullName>
    </submittedName>
</protein>
<evidence type="ECO:0000313" key="2">
    <source>
        <dbReference type="Proteomes" id="UP000279307"/>
    </source>
</evidence>
<dbReference type="OrthoDB" id="7550384at2759"/>
<dbReference type="AlphaFoldDB" id="A0A3L8DUS2"/>
<proteinExistence type="predicted"/>
<dbReference type="PANTHER" id="PTHR33480">
    <property type="entry name" value="SET DOMAIN-CONTAINING PROTEIN-RELATED"/>
    <property type="match status" value="1"/>
</dbReference>
<evidence type="ECO:0000313" key="1">
    <source>
        <dbReference type="EMBL" id="RLU24026.1"/>
    </source>
</evidence>
<dbReference type="PANTHER" id="PTHR33480:SF1">
    <property type="entry name" value="TYR RECOMBINASE DOMAIN-CONTAINING PROTEIN"/>
    <property type="match status" value="1"/>
</dbReference>
<name>A0A3L8DUS2_OOCBI</name>
<accession>A0A3L8DUS2</accession>